<evidence type="ECO:0008006" key="3">
    <source>
        <dbReference type="Google" id="ProtNLM"/>
    </source>
</evidence>
<gene>
    <name evidence="1" type="ORF">US62_C0007G0018</name>
</gene>
<organism evidence="1 2">
    <name type="scientific">Candidatus Woesebacteria bacterium GW2011_GWA1_37_8</name>
    <dbReference type="NCBI Taxonomy" id="1618546"/>
    <lineage>
        <taxon>Bacteria</taxon>
        <taxon>Candidatus Woeseibacteriota</taxon>
    </lineage>
</organism>
<comment type="caution">
    <text evidence="1">The sequence shown here is derived from an EMBL/GenBank/DDBJ whole genome shotgun (WGS) entry which is preliminary data.</text>
</comment>
<name>A0A0G0HS06_9BACT</name>
<dbReference type="PANTHER" id="PTHR43845">
    <property type="entry name" value="BLR5969 PROTEIN"/>
    <property type="match status" value="1"/>
</dbReference>
<reference evidence="1 2" key="1">
    <citation type="journal article" date="2015" name="Nature">
        <title>rRNA introns, odd ribosomes, and small enigmatic genomes across a large radiation of phyla.</title>
        <authorList>
            <person name="Brown C.T."/>
            <person name="Hug L.A."/>
            <person name="Thomas B.C."/>
            <person name="Sharon I."/>
            <person name="Castelle C.J."/>
            <person name="Singh A."/>
            <person name="Wilkins M.J."/>
            <person name="Williams K.H."/>
            <person name="Banfield J.F."/>
        </authorList>
    </citation>
    <scope>NUCLEOTIDE SEQUENCE [LARGE SCALE GENOMIC DNA]</scope>
</reference>
<dbReference type="AlphaFoldDB" id="A0A0G0HS06"/>
<dbReference type="InterPro" id="IPR042099">
    <property type="entry name" value="ANL_N_sf"/>
</dbReference>
<dbReference type="Gene3D" id="3.40.50.12780">
    <property type="entry name" value="N-terminal domain of ligase-like"/>
    <property type="match status" value="1"/>
</dbReference>
<protein>
    <recommendedName>
        <fullName evidence="3">Phenylacetate-CoA ligase</fullName>
    </recommendedName>
</protein>
<proteinExistence type="predicted"/>
<dbReference type="Proteomes" id="UP000034603">
    <property type="component" value="Unassembled WGS sequence"/>
</dbReference>
<sequence length="499" mass="57795">MGNNITYNKLIRDLENRDSSYWMRVREKEVLDLFNRASKNVPAYKKFLKDNEINSELIRSWSDFQKVPFVNKENYLKKYRYNELYWNGSLKSPFVYTATSGSTGEPFYFARNEDLDYKHSIITEEILRLDYSDDKTPILFVDAFGMGIWIGGLINYKAMELVAKRENLPISIVTPGINKNEIINIFRYVAPNYKQIIIAGYPPFIKDILDELEGAKINLGKYNMRIIFAAENITEPFRDYVAKKAKVKNIYKDIVNIYGSAELGAMAKESLLSTLVRRATNGNKQTSEQIYSQSMKTPTVAQFIPYFTNFEEVDGKVLVTGDSALPLIRYDIGDNGGVISYDEMEIRLARQKIRLDEEIKKVGLSKFNYKLPFVYIYERSDFCIKLHLHDIYPEIIRDALFSSKVNGDLTGKFTMTTKYNTQHIQYLELNLELKKGKVENKRLSEVVQVEVLHALKKKASGPGNINELVKKPGLVEVFFWAYEDPTYFKPGTKQKWITR</sequence>
<dbReference type="EMBL" id="LBTR01000007">
    <property type="protein sequence ID" value="KKQ45943.1"/>
    <property type="molecule type" value="Genomic_DNA"/>
</dbReference>
<dbReference type="PANTHER" id="PTHR43845:SF1">
    <property type="entry name" value="BLR5969 PROTEIN"/>
    <property type="match status" value="1"/>
</dbReference>
<evidence type="ECO:0000313" key="2">
    <source>
        <dbReference type="Proteomes" id="UP000034603"/>
    </source>
</evidence>
<accession>A0A0G0HS06</accession>
<evidence type="ECO:0000313" key="1">
    <source>
        <dbReference type="EMBL" id="KKQ45943.1"/>
    </source>
</evidence>